<keyword evidence="6" id="KW-0769">Symport</keyword>
<comment type="function">
    <text evidence="9">May be a proton symporter involved in the uptake of osmolytes such as proline and glycine betaine.</text>
</comment>
<keyword evidence="14" id="KW-1185">Reference proteome</keyword>
<dbReference type="Proteomes" id="UP001165136">
    <property type="component" value="Unassembled WGS sequence"/>
</dbReference>
<dbReference type="GO" id="GO:0015293">
    <property type="term" value="F:symporter activity"/>
    <property type="evidence" value="ECO:0007669"/>
    <property type="project" value="UniProtKB-KW"/>
</dbReference>
<evidence type="ECO:0000256" key="4">
    <source>
        <dbReference type="ARBA" id="ARBA00022475"/>
    </source>
</evidence>
<feature type="transmembrane region" description="Helical" evidence="11">
    <location>
        <begin position="199"/>
        <end position="218"/>
    </location>
</feature>
<comment type="similarity">
    <text evidence="2">Belongs to the major facilitator superfamily. Metabolite:H+ Symporter (MHS) family (TC 2.A.1.6) family.</text>
</comment>
<protein>
    <recommendedName>
        <fullName evidence="10">Putative proline/betaine transporter</fullName>
    </recommendedName>
</protein>
<evidence type="ECO:0000256" key="1">
    <source>
        <dbReference type="ARBA" id="ARBA00004651"/>
    </source>
</evidence>
<evidence type="ECO:0000256" key="8">
    <source>
        <dbReference type="ARBA" id="ARBA00023136"/>
    </source>
</evidence>
<evidence type="ECO:0000256" key="2">
    <source>
        <dbReference type="ARBA" id="ARBA00008240"/>
    </source>
</evidence>
<dbReference type="InterPro" id="IPR005829">
    <property type="entry name" value="Sugar_transporter_CS"/>
</dbReference>
<dbReference type="GO" id="GO:0005886">
    <property type="term" value="C:plasma membrane"/>
    <property type="evidence" value="ECO:0007669"/>
    <property type="project" value="UniProtKB-SubCell"/>
</dbReference>
<keyword evidence="3" id="KW-0813">Transport</keyword>
<feature type="transmembrane region" description="Helical" evidence="11">
    <location>
        <begin position="408"/>
        <end position="430"/>
    </location>
</feature>
<feature type="transmembrane region" description="Helical" evidence="11">
    <location>
        <begin position="317"/>
        <end position="336"/>
    </location>
</feature>
<dbReference type="Pfam" id="PF00083">
    <property type="entry name" value="Sugar_tr"/>
    <property type="match status" value="1"/>
</dbReference>
<feature type="transmembrane region" description="Helical" evidence="11">
    <location>
        <begin position="163"/>
        <end position="187"/>
    </location>
</feature>
<gene>
    <name evidence="13" type="ORF">Atai01_38810</name>
</gene>
<keyword evidence="5 11" id="KW-0812">Transmembrane</keyword>
<dbReference type="PANTHER" id="PTHR43045:SF2">
    <property type="entry name" value="INNER MEMBRANE METABOLITE TRANSPORT PROTEIN YHJE"/>
    <property type="match status" value="1"/>
</dbReference>
<dbReference type="InterPro" id="IPR005828">
    <property type="entry name" value="MFS_sugar_transport-like"/>
</dbReference>
<evidence type="ECO:0000256" key="10">
    <source>
        <dbReference type="ARBA" id="ARBA00039918"/>
    </source>
</evidence>
<reference evidence="13" key="1">
    <citation type="submission" date="2023-03" db="EMBL/GenBank/DDBJ databases">
        <title>Amycolatopsis taiwanensis NBRC 103393.</title>
        <authorList>
            <person name="Ichikawa N."/>
            <person name="Sato H."/>
            <person name="Tonouchi N."/>
        </authorList>
    </citation>
    <scope>NUCLEOTIDE SEQUENCE</scope>
    <source>
        <strain evidence="13">NBRC 103393</strain>
    </source>
</reference>
<evidence type="ECO:0000259" key="12">
    <source>
        <dbReference type="PROSITE" id="PS50850"/>
    </source>
</evidence>
<feature type="transmembrane region" description="Helical" evidence="11">
    <location>
        <begin position="63"/>
        <end position="86"/>
    </location>
</feature>
<accession>A0A9W6R422</accession>
<feature type="transmembrane region" description="Helical" evidence="11">
    <location>
        <begin position="381"/>
        <end position="402"/>
    </location>
</feature>
<dbReference type="SUPFAM" id="SSF103473">
    <property type="entry name" value="MFS general substrate transporter"/>
    <property type="match status" value="1"/>
</dbReference>
<keyword evidence="7 11" id="KW-1133">Transmembrane helix</keyword>
<dbReference type="InterPro" id="IPR036259">
    <property type="entry name" value="MFS_trans_sf"/>
</dbReference>
<feature type="domain" description="Major facilitator superfamily (MFS) profile" evidence="12">
    <location>
        <begin position="25"/>
        <end position="434"/>
    </location>
</feature>
<evidence type="ECO:0000256" key="11">
    <source>
        <dbReference type="SAM" id="Phobius"/>
    </source>
</evidence>
<dbReference type="AlphaFoldDB" id="A0A9W6R422"/>
<feature type="transmembrane region" description="Helical" evidence="11">
    <location>
        <begin position="128"/>
        <end position="151"/>
    </location>
</feature>
<evidence type="ECO:0000256" key="6">
    <source>
        <dbReference type="ARBA" id="ARBA00022847"/>
    </source>
</evidence>
<dbReference type="FunFam" id="1.20.1250.20:FF:000001">
    <property type="entry name" value="Dicarboxylate MFS transporter"/>
    <property type="match status" value="1"/>
</dbReference>
<feature type="transmembrane region" description="Helical" evidence="11">
    <location>
        <begin position="247"/>
        <end position="267"/>
    </location>
</feature>
<keyword evidence="4" id="KW-1003">Cell membrane</keyword>
<evidence type="ECO:0000313" key="14">
    <source>
        <dbReference type="Proteomes" id="UP001165136"/>
    </source>
</evidence>
<dbReference type="Gene3D" id="1.20.1250.20">
    <property type="entry name" value="MFS general substrate transporter like domains"/>
    <property type="match status" value="2"/>
</dbReference>
<evidence type="ECO:0000313" key="13">
    <source>
        <dbReference type="EMBL" id="GLY67262.1"/>
    </source>
</evidence>
<comment type="caution">
    <text evidence="13">The sequence shown here is derived from an EMBL/GenBank/DDBJ whole genome shotgun (WGS) entry which is preliminary data.</text>
</comment>
<dbReference type="EMBL" id="BSTI01000008">
    <property type="protein sequence ID" value="GLY67262.1"/>
    <property type="molecule type" value="Genomic_DNA"/>
</dbReference>
<feature type="transmembrane region" description="Helical" evidence="11">
    <location>
        <begin position="342"/>
        <end position="369"/>
    </location>
</feature>
<dbReference type="PANTHER" id="PTHR43045">
    <property type="entry name" value="SHIKIMATE TRANSPORTER"/>
    <property type="match status" value="1"/>
</dbReference>
<evidence type="ECO:0000256" key="5">
    <source>
        <dbReference type="ARBA" id="ARBA00022692"/>
    </source>
</evidence>
<name>A0A9W6R422_9PSEU</name>
<dbReference type="InterPro" id="IPR020846">
    <property type="entry name" value="MFS_dom"/>
</dbReference>
<evidence type="ECO:0000256" key="3">
    <source>
        <dbReference type="ARBA" id="ARBA00022448"/>
    </source>
</evidence>
<proteinExistence type="inferred from homology"/>
<organism evidence="13 14">
    <name type="scientific">Amycolatopsis taiwanensis</name>
    <dbReference type="NCBI Taxonomy" id="342230"/>
    <lineage>
        <taxon>Bacteria</taxon>
        <taxon>Bacillati</taxon>
        <taxon>Actinomycetota</taxon>
        <taxon>Actinomycetes</taxon>
        <taxon>Pseudonocardiales</taxon>
        <taxon>Pseudonocardiaceae</taxon>
        <taxon>Amycolatopsis</taxon>
    </lineage>
</organism>
<comment type="subcellular location">
    <subcellularLocation>
        <location evidence="1">Cell membrane</location>
        <topology evidence="1">Multi-pass membrane protein</topology>
    </subcellularLocation>
</comment>
<feature type="transmembrane region" description="Helical" evidence="11">
    <location>
        <begin position="98"/>
        <end position="122"/>
    </location>
</feature>
<evidence type="ECO:0000256" key="7">
    <source>
        <dbReference type="ARBA" id="ARBA00022989"/>
    </source>
</evidence>
<sequence>MPVSPPAGAAQTSLRGEMPREARKAGITAFVGTTVEWFDFYVYGSASALVFGKIFFPDVSPALGTLAAFGTFWVGFLARPLGGVIFGHIGDRLGRKSALITTLALMGVATAGIGLLPTYSAIGPTAPILLIILRMVQGVAVGGEWGGAVLIATEYAAPGKKILYGAFAQQGSPVGNLLATVSFLAIAQLSEPAFTSWGWRVPFLVSVVLVVVGLFIRLRMDETPEMTRLLEERQTSRLPIRDVLRNHSGLVALGVGAVAAGVAITYVKTTFALSWATTDLGFGKDSFLTIITVALAVQVVVQPFGAVLASKINLTRAVLWMLLPEIVLLPLMFVLIKTGSFPLAMLGMAVATFPHAMFYAALAGILSEVFPARVRYTATSLAYQLCTTVFAGTAPLLSQFLLTSTGSIWSVVALGLAYVVISLVCVVALIRRSSWSASPVGDAVSRSLEEKR</sequence>
<feature type="transmembrane region" description="Helical" evidence="11">
    <location>
        <begin position="287"/>
        <end position="310"/>
    </location>
</feature>
<dbReference type="PROSITE" id="PS00217">
    <property type="entry name" value="SUGAR_TRANSPORT_2"/>
    <property type="match status" value="1"/>
</dbReference>
<keyword evidence="8 11" id="KW-0472">Membrane</keyword>
<dbReference type="PROSITE" id="PS50850">
    <property type="entry name" value="MFS"/>
    <property type="match status" value="1"/>
</dbReference>
<evidence type="ECO:0000256" key="9">
    <source>
        <dbReference type="ARBA" id="ARBA00037295"/>
    </source>
</evidence>